<feature type="domain" description="Peptidase M13 N-terminal" evidence="9">
    <location>
        <begin position="44"/>
        <end position="419"/>
    </location>
</feature>
<feature type="signal peptide" evidence="7">
    <location>
        <begin position="1"/>
        <end position="25"/>
    </location>
</feature>
<dbReference type="Gene3D" id="3.40.390.10">
    <property type="entry name" value="Collagenase (Catalytic Domain)"/>
    <property type="match status" value="1"/>
</dbReference>
<keyword evidence="11" id="KW-1185">Reference proteome</keyword>
<evidence type="ECO:0000259" key="8">
    <source>
        <dbReference type="Pfam" id="PF01431"/>
    </source>
</evidence>
<sequence>MTARPLAAALSVAMLAVLSMPAADAAPKKKAVAKTAKVTAPTACNDFYAFANSGWLTANPPTPGVGTVSALDQLRQRAHQQQIDLLNGAMSAPQGAVQKLLGDFWASGLDEAAVERDGANPIAPLLARINAIKRAKDIPPAIAALHQVGIPVAFNFSADVDLADTNRHVGYFTEGGIGLPDPAFYSRTDAETREVMDRYRAYVQKILALTGTPQAQVATEAQQVIDLETRIAQADRPLAALRDPRANYAAVPTSGLAKQYKRLQLGDFLKAQGVTDDQVSMPNPTLFATLDNYVAAISPEQWKTFLRWRVGDAMAPYLSKSWRDANFDFRGRVLGGQVTPAPRQESVLDAINLAAGPMLGREYVARYLPAASRTQAMQIATQVRDALSAMVDRDPRLGDAAKTEAKAKLAAVSIEVGAPRRDLDYTVQPMGRGSFGSNMLIASTWRHREEMRRIGRGNADRRWDVLPQQPALTYDVPQNRLIVTAAMLQAPVFDTTQPSAALYGAYGALVGHELVHAIDTRGRLIDSHGAARDWWTPAESTAWSSVLGRVASQANAMPYPQLTGVRVNGMLVGDVLLADQAGVEIAQAALLAAQPGAPKEVMQAFYTGWAHLWPEQLSVDEATARAASSAYPPGRWRTDLPLMNQPAFGTAFACKAGTPMQPKPDVQVRLWP</sequence>
<comment type="caution">
    <text evidence="10">The sequence shown here is derived from an EMBL/GenBank/DDBJ whole genome shotgun (WGS) entry which is preliminary data.</text>
</comment>
<evidence type="ECO:0000313" key="11">
    <source>
        <dbReference type="Proteomes" id="UP000323164"/>
    </source>
</evidence>
<dbReference type="InterPro" id="IPR024079">
    <property type="entry name" value="MetalloPept_cat_dom_sf"/>
</dbReference>
<name>A0A5D8Z5P9_9GAMM</name>
<dbReference type="GO" id="GO:0046872">
    <property type="term" value="F:metal ion binding"/>
    <property type="evidence" value="ECO:0007669"/>
    <property type="project" value="UniProtKB-KW"/>
</dbReference>
<keyword evidence="7" id="KW-0732">Signal</keyword>
<dbReference type="PROSITE" id="PS51885">
    <property type="entry name" value="NEPRILYSIN"/>
    <property type="match status" value="1"/>
</dbReference>
<dbReference type="SUPFAM" id="SSF55486">
    <property type="entry name" value="Metalloproteases ('zincins'), catalytic domain"/>
    <property type="match status" value="1"/>
</dbReference>
<accession>A0A5D8Z5P9</accession>
<dbReference type="Pfam" id="PF01431">
    <property type="entry name" value="Peptidase_M13"/>
    <property type="match status" value="1"/>
</dbReference>
<evidence type="ECO:0000259" key="9">
    <source>
        <dbReference type="Pfam" id="PF05649"/>
    </source>
</evidence>
<evidence type="ECO:0000256" key="1">
    <source>
        <dbReference type="ARBA" id="ARBA00001947"/>
    </source>
</evidence>
<dbReference type="EMBL" id="VTRV01000059">
    <property type="protein sequence ID" value="TZF89980.1"/>
    <property type="molecule type" value="Genomic_DNA"/>
</dbReference>
<dbReference type="GO" id="GO:0016485">
    <property type="term" value="P:protein processing"/>
    <property type="evidence" value="ECO:0007669"/>
    <property type="project" value="TreeGrafter"/>
</dbReference>
<feature type="domain" description="Peptidase M13 C-terminal" evidence="8">
    <location>
        <begin position="474"/>
        <end position="667"/>
    </location>
</feature>
<dbReference type="PANTHER" id="PTHR11733:SF241">
    <property type="entry name" value="GH26575P-RELATED"/>
    <property type="match status" value="1"/>
</dbReference>
<keyword evidence="5" id="KW-0862">Zinc</keyword>
<dbReference type="RefSeq" id="WP_149352672.1">
    <property type="nucleotide sequence ID" value="NZ_VTRV01000059.1"/>
</dbReference>
<keyword evidence="4" id="KW-0378">Hydrolase</keyword>
<evidence type="ECO:0000256" key="3">
    <source>
        <dbReference type="ARBA" id="ARBA00022723"/>
    </source>
</evidence>
<keyword evidence="3" id="KW-0479">Metal-binding</keyword>
<dbReference type="GO" id="GO:0004222">
    <property type="term" value="F:metalloendopeptidase activity"/>
    <property type="evidence" value="ECO:0007669"/>
    <property type="project" value="InterPro"/>
</dbReference>
<reference evidence="10 11" key="1">
    <citation type="submission" date="2019-08" db="EMBL/GenBank/DDBJ databases">
        <title>Draft genome sequence of Lysobacter sp. UKS-15.</title>
        <authorList>
            <person name="Im W.-T."/>
        </authorList>
    </citation>
    <scope>NUCLEOTIDE SEQUENCE [LARGE SCALE GENOMIC DNA]</scope>
    <source>
        <strain evidence="10 11">UKS-15</strain>
    </source>
</reference>
<dbReference type="Pfam" id="PF05649">
    <property type="entry name" value="Peptidase_M13_N"/>
    <property type="match status" value="1"/>
</dbReference>
<feature type="chain" id="PRO_5023111047" evidence="7">
    <location>
        <begin position="26"/>
        <end position="672"/>
    </location>
</feature>
<dbReference type="InterPro" id="IPR042089">
    <property type="entry name" value="Peptidase_M13_dom_2"/>
</dbReference>
<dbReference type="InterPro" id="IPR000718">
    <property type="entry name" value="Peptidase_M13"/>
</dbReference>
<dbReference type="InterPro" id="IPR018497">
    <property type="entry name" value="Peptidase_M13_C"/>
</dbReference>
<evidence type="ECO:0000256" key="2">
    <source>
        <dbReference type="ARBA" id="ARBA00022670"/>
    </source>
</evidence>
<evidence type="ECO:0000256" key="4">
    <source>
        <dbReference type="ARBA" id="ARBA00022801"/>
    </source>
</evidence>
<keyword evidence="6" id="KW-0482">Metalloprotease</keyword>
<dbReference type="InterPro" id="IPR008753">
    <property type="entry name" value="Peptidase_M13_N"/>
</dbReference>
<dbReference type="CDD" id="cd08662">
    <property type="entry name" value="M13"/>
    <property type="match status" value="1"/>
</dbReference>
<evidence type="ECO:0000256" key="5">
    <source>
        <dbReference type="ARBA" id="ARBA00022833"/>
    </source>
</evidence>
<dbReference type="GO" id="GO:0005886">
    <property type="term" value="C:plasma membrane"/>
    <property type="evidence" value="ECO:0007669"/>
    <property type="project" value="TreeGrafter"/>
</dbReference>
<organism evidence="10 11">
    <name type="scientific">Cognatilysobacter lacus</name>
    <dbReference type="NCBI Taxonomy" id="1643323"/>
    <lineage>
        <taxon>Bacteria</taxon>
        <taxon>Pseudomonadati</taxon>
        <taxon>Pseudomonadota</taxon>
        <taxon>Gammaproteobacteria</taxon>
        <taxon>Lysobacterales</taxon>
        <taxon>Lysobacteraceae</taxon>
        <taxon>Cognatilysobacter</taxon>
    </lineage>
</organism>
<keyword evidence="2" id="KW-0645">Protease</keyword>
<evidence type="ECO:0000313" key="10">
    <source>
        <dbReference type="EMBL" id="TZF89980.1"/>
    </source>
</evidence>
<protein>
    <submittedName>
        <fullName evidence="10">M13 family metallopeptidase</fullName>
    </submittedName>
</protein>
<proteinExistence type="predicted"/>
<dbReference type="OrthoDB" id="9775677at2"/>
<comment type="cofactor">
    <cofactor evidence="1">
        <name>Zn(2+)</name>
        <dbReference type="ChEBI" id="CHEBI:29105"/>
    </cofactor>
</comment>
<dbReference type="PANTHER" id="PTHR11733">
    <property type="entry name" value="ZINC METALLOPROTEASE FAMILY M13 NEPRILYSIN-RELATED"/>
    <property type="match status" value="1"/>
</dbReference>
<gene>
    <name evidence="10" type="ORF">FW784_07170</name>
</gene>
<dbReference type="Proteomes" id="UP000323164">
    <property type="component" value="Unassembled WGS sequence"/>
</dbReference>
<dbReference type="AlphaFoldDB" id="A0A5D8Z5P9"/>
<evidence type="ECO:0000256" key="7">
    <source>
        <dbReference type="SAM" id="SignalP"/>
    </source>
</evidence>
<dbReference type="Gene3D" id="1.10.1380.10">
    <property type="entry name" value="Neutral endopeptidase , domain2"/>
    <property type="match status" value="1"/>
</dbReference>
<evidence type="ECO:0000256" key="6">
    <source>
        <dbReference type="ARBA" id="ARBA00023049"/>
    </source>
</evidence>